<organism evidence="13 14">
    <name type="scientific">Azotobacter chroococcum NCIMB 8003</name>
    <dbReference type="NCBI Taxonomy" id="1328314"/>
    <lineage>
        <taxon>Bacteria</taxon>
        <taxon>Pseudomonadati</taxon>
        <taxon>Pseudomonadota</taxon>
        <taxon>Gammaproteobacteria</taxon>
        <taxon>Pseudomonadales</taxon>
        <taxon>Pseudomonadaceae</taxon>
        <taxon>Azotobacter</taxon>
    </lineage>
</organism>
<keyword evidence="10" id="KW-0735">Signal-anchor</keyword>
<dbReference type="RefSeq" id="WP_039806326.1">
    <property type="nucleotide sequence ID" value="NZ_CP010415.1"/>
</dbReference>
<comment type="function">
    <text evidence="10">Interacts with outer membrane receptor proteins that carry out high-affinity binding and energy dependent uptake into the periplasmic space of specific substrates. It could act to transduce energy from the cytoplasmic membrane to specific energy-requiring processes in the outer membrane, resulting in the release into the periplasm of ligands bound by these outer membrane proteins.</text>
</comment>
<evidence type="ECO:0000313" key="14">
    <source>
        <dbReference type="Proteomes" id="UP000068210"/>
    </source>
</evidence>
<keyword evidence="9" id="KW-0472">Membrane</keyword>
<evidence type="ECO:0000256" key="10">
    <source>
        <dbReference type="RuleBase" id="RU362123"/>
    </source>
</evidence>
<dbReference type="AlphaFoldDB" id="A0A0C4WVY2"/>
<dbReference type="PRINTS" id="PR01374">
    <property type="entry name" value="TONBPROTEIN"/>
</dbReference>
<evidence type="ECO:0000256" key="2">
    <source>
        <dbReference type="ARBA" id="ARBA00006555"/>
    </source>
</evidence>
<dbReference type="PANTHER" id="PTHR33446:SF2">
    <property type="entry name" value="PROTEIN TONB"/>
    <property type="match status" value="1"/>
</dbReference>
<keyword evidence="7 10" id="KW-0653">Protein transport</keyword>
<dbReference type="InterPro" id="IPR006260">
    <property type="entry name" value="TonB/TolA_C"/>
</dbReference>
<comment type="similarity">
    <text evidence="2 10">Belongs to the TonB family.</text>
</comment>
<dbReference type="GO" id="GO:0031992">
    <property type="term" value="F:energy transducer activity"/>
    <property type="evidence" value="ECO:0007669"/>
    <property type="project" value="InterPro"/>
</dbReference>
<proteinExistence type="inferred from homology"/>
<dbReference type="HOGENOM" id="CLU_088571_0_0_6"/>
<evidence type="ECO:0000256" key="7">
    <source>
        <dbReference type="ARBA" id="ARBA00022927"/>
    </source>
</evidence>
<dbReference type="KEGG" id="acx:Achr_36120"/>
<accession>A0A0C4WVY2</accession>
<feature type="compositionally biased region" description="Basic and acidic residues" evidence="11">
    <location>
        <begin position="97"/>
        <end position="110"/>
    </location>
</feature>
<dbReference type="InterPro" id="IPR037682">
    <property type="entry name" value="TonB_C"/>
</dbReference>
<feature type="compositionally biased region" description="Pro residues" evidence="11">
    <location>
        <begin position="78"/>
        <end position="96"/>
    </location>
</feature>
<dbReference type="GO" id="GO:0098797">
    <property type="term" value="C:plasma membrane protein complex"/>
    <property type="evidence" value="ECO:0007669"/>
    <property type="project" value="TreeGrafter"/>
</dbReference>
<name>A0A0C4WVY2_9GAMM</name>
<dbReference type="PANTHER" id="PTHR33446">
    <property type="entry name" value="PROTEIN TONB-RELATED"/>
    <property type="match status" value="1"/>
</dbReference>
<comment type="subcellular location">
    <subcellularLocation>
        <location evidence="1 10">Cell inner membrane</location>
        <topology evidence="1 10">Single-pass membrane protein</topology>
        <orientation evidence="1 10">Periplasmic side</orientation>
    </subcellularLocation>
</comment>
<dbReference type="GO" id="GO:0030288">
    <property type="term" value="C:outer membrane-bounded periplasmic space"/>
    <property type="evidence" value="ECO:0007669"/>
    <property type="project" value="InterPro"/>
</dbReference>
<keyword evidence="6" id="KW-0812">Transmembrane</keyword>
<dbReference type="GO" id="GO:0055085">
    <property type="term" value="P:transmembrane transport"/>
    <property type="evidence" value="ECO:0007669"/>
    <property type="project" value="InterPro"/>
</dbReference>
<evidence type="ECO:0000256" key="4">
    <source>
        <dbReference type="ARBA" id="ARBA00022475"/>
    </source>
</evidence>
<keyword evidence="14" id="KW-1185">Reference proteome</keyword>
<keyword evidence="5 10" id="KW-0997">Cell inner membrane</keyword>
<evidence type="ECO:0000256" key="3">
    <source>
        <dbReference type="ARBA" id="ARBA00022448"/>
    </source>
</evidence>
<dbReference type="SUPFAM" id="SSF74653">
    <property type="entry name" value="TolA/TonB C-terminal domain"/>
    <property type="match status" value="1"/>
</dbReference>
<dbReference type="EMBL" id="CP010415">
    <property type="protein sequence ID" value="AJE23007.1"/>
    <property type="molecule type" value="Genomic_DNA"/>
</dbReference>
<dbReference type="STRING" id="1328314.Achr_36120"/>
<evidence type="ECO:0000256" key="8">
    <source>
        <dbReference type="ARBA" id="ARBA00022989"/>
    </source>
</evidence>
<dbReference type="Proteomes" id="UP000068210">
    <property type="component" value="Chromosome"/>
</dbReference>
<protein>
    <recommendedName>
        <fullName evidence="10">Protein TonB</fullName>
    </recommendedName>
</protein>
<feature type="region of interest" description="Disordered" evidence="11">
    <location>
        <begin position="69"/>
        <end position="164"/>
    </location>
</feature>
<sequence>MTAATLDSPAIEAPGRPGDWLRRLAAAGVAVGVHAAVLALLLTGWQGEAPPAPQVRTLTTRLVALAPPAPAAPAQVEAPPPAPLEPPKPVESPKPVEAPRPDPRLERQKLEQAALARKRVEERKREQQRIERQRLEQEQREQERQRREAEALAQRQAESAERAAAERVRAAAEAAERSRAEAASRQYLPIAKQAPDYPESALDRGIEGDCTVGYRVNPLGRVENPQVVGDCHPLFVRPSLAAARTFRYQPRIVDGQAVAVPDVKNTFHYRIQEKNR</sequence>
<evidence type="ECO:0000259" key="12">
    <source>
        <dbReference type="PROSITE" id="PS52015"/>
    </source>
</evidence>
<dbReference type="GO" id="GO:0015891">
    <property type="term" value="P:siderophore transport"/>
    <property type="evidence" value="ECO:0007669"/>
    <property type="project" value="InterPro"/>
</dbReference>
<reference evidence="13 14" key="1">
    <citation type="journal article" date="2015" name="PLoS ONE">
        <title>Azotobacter Genomes: The Genome of Azotobacter chroococcum NCIMB 8003 (ATCC 4412).</title>
        <authorList>
            <person name="Robson R.L."/>
            <person name="Jones R."/>
            <person name="Robson R.M."/>
            <person name="Schwartz A."/>
            <person name="Richardson T.H."/>
        </authorList>
    </citation>
    <scope>NUCLEOTIDE SEQUENCE [LARGE SCALE GENOMIC DNA]</scope>
    <source>
        <strain evidence="13 14">NCIMB 8003</strain>
    </source>
</reference>
<keyword evidence="3 10" id="KW-0813">Transport</keyword>
<dbReference type="Gene3D" id="3.30.1150.10">
    <property type="match status" value="1"/>
</dbReference>
<evidence type="ECO:0000256" key="9">
    <source>
        <dbReference type="ARBA" id="ARBA00023136"/>
    </source>
</evidence>
<feature type="domain" description="TonB C-terminal" evidence="12">
    <location>
        <begin position="182"/>
        <end position="276"/>
    </location>
</feature>
<keyword evidence="8" id="KW-1133">Transmembrane helix</keyword>
<gene>
    <name evidence="13" type="ORF">Achr_36120</name>
</gene>
<feature type="compositionally biased region" description="Basic and acidic residues" evidence="11">
    <location>
        <begin position="118"/>
        <end position="150"/>
    </location>
</feature>
<dbReference type="PROSITE" id="PS52015">
    <property type="entry name" value="TONB_CTD"/>
    <property type="match status" value="1"/>
</dbReference>
<keyword evidence="4 10" id="KW-1003">Cell membrane</keyword>
<evidence type="ECO:0000313" key="13">
    <source>
        <dbReference type="EMBL" id="AJE23007.1"/>
    </source>
</evidence>
<dbReference type="Pfam" id="PF03544">
    <property type="entry name" value="TonB_C"/>
    <property type="match status" value="1"/>
</dbReference>
<dbReference type="GO" id="GO:0015031">
    <property type="term" value="P:protein transport"/>
    <property type="evidence" value="ECO:0007669"/>
    <property type="project" value="UniProtKB-UniRule"/>
</dbReference>
<evidence type="ECO:0000256" key="5">
    <source>
        <dbReference type="ARBA" id="ARBA00022519"/>
    </source>
</evidence>
<dbReference type="NCBIfam" id="TIGR01352">
    <property type="entry name" value="tonB_Cterm"/>
    <property type="match status" value="1"/>
</dbReference>
<evidence type="ECO:0000256" key="1">
    <source>
        <dbReference type="ARBA" id="ARBA00004383"/>
    </source>
</evidence>
<evidence type="ECO:0000256" key="6">
    <source>
        <dbReference type="ARBA" id="ARBA00022692"/>
    </source>
</evidence>
<evidence type="ECO:0000256" key="11">
    <source>
        <dbReference type="SAM" id="MobiDB-lite"/>
    </source>
</evidence>
<dbReference type="InterPro" id="IPR003538">
    <property type="entry name" value="TonB"/>
</dbReference>
<dbReference type="InterPro" id="IPR051045">
    <property type="entry name" value="TonB-dependent_transducer"/>
</dbReference>